<gene>
    <name evidence="1" type="ORF">GCM10009431_30540</name>
</gene>
<evidence type="ECO:0000313" key="1">
    <source>
        <dbReference type="EMBL" id="GAA0750206.1"/>
    </source>
</evidence>
<evidence type="ECO:0000313" key="2">
    <source>
        <dbReference type="Proteomes" id="UP001500736"/>
    </source>
</evidence>
<dbReference type="EMBL" id="BAAAGF010000006">
    <property type="protein sequence ID" value="GAA0750206.1"/>
    <property type="molecule type" value="Genomic_DNA"/>
</dbReference>
<keyword evidence="2" id="KW-1185">Reference proteome</keyword>
<reference evidence="2" key="1">
    <citation type="journal article" date="2019" name="Int. J. Syst. Evol. Microbiol.">
        <title>The Global Catalogue of Microorganisms (GCM) 10K type strain sequencing project: providing services to taxonomists for standard genome sequencing and annotation.</title>
        <authorList>
            <consortium name="The Broad Institute Genomics Platform"/>
            <consortium name="The Broad Institute Genome Sequencing Center for Infectious Disease"/>
            <person name="Wu L."/>
            <person name="Ma J."/>
        </authorList>
    </citation>
    <scope>NUCLEOTIDE SEQUENCE [LARGE SCALE GENOMIC DNA]</scope>
    <source>
        <strain evidence="2">JCM 15976</strain>
    </source>
</reference>
<dbReference type="Proteomes" id="UP001500736">
    <property type="component" value="Unassembled WGS sequence"/>
</dbReference>
<sequence>MTFIVSVKKIQEIDFGEGNDLFLFPVHEHHHFKIETFDVVWTCNPTTKTKERYDEYFSFLMKYLKQHYDADKIELKKKIFLN</sequence>
<accession>A0ABP3VBC5</accession>
<dbReference type="RefSeq" id="WP_343799690.1">
    <property type="nucleotide sequence ID" value="NZ_BAAAGF010000006.1"/>
</dbReference>
<organism evidence="1 2">
    <name type="scientific">Gaetbulibacter jejuensis</name>
    <dbReference type="NCBI Taxonomy" id="584607"/>
    <lineage>
        <taxon>Bacteria</taxon>
        <taxon>Pseudomonadati</taxon>
        <taxon>Bacteroidota</taxon>
        <taxon>Flavobacteriia</taxon>
        <taxon>Flavobacteriales</taxon>
        <taxon>Flavobacteriaceae</taxon>
        <taxon>Gaetbulibacter</taxon>
    </lineage>
</organism>
<comment type="caution">
    <text evidence="1">The sequence shown here is derived from an EMBL/GenBank/DDBJ whole genome shotgun (WGS) entry which is preliminary data.</text>
</comment>
<proteinExistence type="predicted"/>
<name>A0ABP3VBC5_9FLAO</name>
<protein>
    <submittedName>
        <fullName evidence="1">Uncharacterized protein</fullName>
    </submittedName>
</protein>